<evidence type="ECO:0000259" key="22">
    <source>
        <dbReference type="PROSITE" id="PS50994"/>
    </source>
</evidence>
<keyword evidence="2" id="KW-0815">Transposition</keyword>
<evidence type="ECO:0000256" key="14">
    <source>
        <dbReference type="ARBA" id="ARBA00022908"/>
    </source>
</evidence>
<dbReference type="GO" id="GO:0004519">
    <property type="term" value="F:endonuclease activity"/>
    <property type="evidence" value="ECO:0007669"/>
    <property type="project" value="UniProtKB-KW"/>
</dbReference>
<evidence type="ECO:0000256" key="20">
    <source>
        <dbReference type="ARBA" id="ARBA00049244"/>
    </source>
</evidence>
<evidence type="ECO:0000256" key="1">
    <source>
        <dbReference type="ARBA" id="ARBA00002180"/>
    </source>
</evidence>
<dbReference type="GO" id="GO:0003887">
    <property type="term" value="F:DNA-directed DNA polymerase activity"/>
    <property type="evidence" value="ECO:0007669"/>
    <property type="project" value="UniProtKB-KW"/>
</dbReference>
<dbReference type="InterPro" id="IPR039537">
    <property type="entry name" value="Retrotran_Ty1/copia-like"/>
</dbReference>
<dbReference type="InterPro" id="IPR012337">
    <property type="entry name" value="RNaseH-like_sf"/>
</dbReference>
<evidence type="ECO:0000256" key="19">
    <source>
        <dbReference type="ARBA" id="ARBA00048173"/>
    </source>
</evidence>
<gene>
    <name evidence="23" type="primary">POLX_4</name>
    <name evidence="23" type="ORF">A0H81_14593</name>
</gene>
<dbReference type="Gene3D" id="3.30.420.10">
    <property type="entry name" value="Ribonuclease H-like superfamily/Ribonuclease H"/>
    <property type="match status" value="1"/>
</dbReference>
<keyword evidence="16" id="KW-0808">Transferase</keyword>
<dbReference type="GO" id="GO:0032196">
    <property type="term" value="P:transposition"/>
    <property type="evidence" value="ECO:0007669"/>
    <property type="project" value="UniProtKB-KW"/>
</dbReference>
<comment type="caution">
    <text evidence="23">The sequence shown here is derived from an EMBL/GenBank/DDBJ whole genome shotgun (WGS) entry which is preliminary data.</text>
</comment>
<evidence type="ECO:0000256" key="12">
    <source>
        <dbReference type="ARBA" id="ARBA00022842"/>
    </source>
</evidence>
<keyword evidence="8" id="KW-0547">Nucleotide-binding</keyword>
<feature type="domain" description="Integrase catalytic" evidence="22">
    <location>
        <begin position="594"/>
        <end position="771"/>
    </location>
</feature>
<organism evidence="23 24">
    <name type="scientific">Grifola frondosa</name>
    <name type="common">Maitake</name>
    <name type="synonym">Polyporus frondosus</name>
    <dbReference type="NCBI Taxonomy" id="5627"/>
    <lineage>
        <taxon>Eukaryota</taxon>
        <taxon>Fungi</taxon>
        <taxon>Dikarya</taxon>
        <taxon>Basidiomycota</taxon>
        <taxon>Agaricomycotina</taxon>
        <taxon>Agaricomycetes</taxon>
        <taxon>Polyporales</taxon>
        <taxon>Grifolaceae</taxon>
        <taxon>Grifola</taxon>
    </lineage>
</organism>
<evidence type="ECO:0000256" key="9">
    <source>
        <dbReference type="ARBA" id="ARBA00022759"/>
    </source>
</evidence>
<dbReference type="EMBL" id="LUGG01000044">
    <property type="protein sequence ID" value="OBZ65473.1"/>
    <property type="molecule type" value="Genomic_DNA"/>
</dbReference>
<dbReference type="GO" id="GO:0046872">
    <property type="term" value="F:metal ion binding"/>
    <property type="evidence" value="ECO:0007669"/>
    <property type="project" value="UniProtKB-KW"/>
</dbReference>
<dbReference type="Pfam" id="PF13976">
    <property type="entry name" value="gag_pre-integrs"/>
    <property type="match status" value="1"/>
</dbReference>
<evidence type="ECO:0000256" key="5">
    <source>
        <dbReference type="ARBA" id="ARBA00022695"/>
    </source>
</evidence>
<evidence type="ECO:0000256" key="18">
    <source>
        <dbReference type="ARBA" id="ARBA00023172"/>
    </source>
</evidence>
<keyword evidence="10" id="KW-0378">Hydrolase</keyword>
<sequence length="899" mass="98076">NSRYNASALYHSSSLSVSSASLNKPATRFPPTPRANHAPPDTADPSVSAHASCPISAISVSGSILQEIPLLDLKTNNYTTWQKIMRHKLAFVKLYGYVSGDVVRPAASVDPVSHCNWYDNDQTVLSWIHMKCSEEEQKFLDDHDFTTSKDTWAALHARHLHRGAYNQLLLLREMLGVRFSSAADIPPTLSRLDSLVDRFLAHEMPTGDQFRCLILLNAMSGSLDHLQSDIGQSLAEDRKVTSIIVRKKLDFEFQRSQQTTSTETALSAKGGNSLRRSYAPTAKLLVMSLTPAGKKVVAWPENAMRSSQQRNALVRRIRALRKIRAFYLADSTVTATSTTSTPSSGTSTPSNASVTEFAGLATDVSVGADNIPDWLQDLTVHDDTHYEAYVAMLPDDLRGSVDWDATSRDPSPADLVIAPVPASEQAHFVSPDAPFLVDSGATIHISPCRADFSELVSIAPRGIEGFNGTVIHALGIGKIHLRVGRGNSFILENVLYVPKAAVVRLVHPNGTTLFTGSHCRGQLYRLNGSAPVAHPRAMYSQCLPSLETWHRRLGHANYPAVYEMARRGKAAGMPVDLSSAPPKCELCILGKQTRTPVPKVREGTRATARLELVYVDVIGPSPVKSASGNLYSVDILDDHSSCSWTQPIPSKDRTASVVQNWVTARELETGSRVKALQFDNGELVTTALLSWAAEKGINIRRTAPYTSAHNGRVERLHRTLMSKSCTMRLAAGVPENRWDEFYVTANYLTIRTPTASLHNTITPLQAYSGSPPDLSHLREIGCKAFILIQNRHNPKIYERSTECVLIGVTPSSSPSSPSHSPSSSPSSPSPSPVDVPSTQPSTPTPPTVPRHSTRVPVPSDKRAEMDNLFKLSAVQEAIAEATAAGSRHQEKPTMLRSNT</sequence>
<keyword evidence="5" id="KW-0548">Nucleotidyltransferase</keyword>
<protein>
    <submittedName>
        <fullName evidence="23">Retrovirus-related Pol polyprotein from transposon TNT 1-94</fullName>
    </submittedName>
</protein>
<feature type="non-terminal residue" evidence="23">
    <location>
        <position position="1"/>
    </location>
</feature>
<dbReference type="InterPro" id="IPR036397">
    <property type="entry name" value="RNaseH_sf"/>
</dbReference>
<evidence type="ECO:0000256" key="4">
    <source>
        <dbReference type="ARBA" id="ARBA00022670"/>
    </source>
</evidence>
<dbReference type="PROSITE" id="PS50994">
    <property type="entry name" value="INTEGRASE"/>
    <property type="match status" value="1"/>
</dbReference>
<evidence type="ECO:0000256" key="16">
    <source>
        <dbReference type="ARBA" id="ARBA00022932"/>
    </source>
</evidence>
<keyword evidence="18" id="KW-0233">DNA recombination</keyword>
<comment type="catalytic activity">
    <reaction evidence="19">
        <text>DNA(n) + a 2'-deoxyribonucleoside 5'-triphosphate = DNA(n+1) + diphosphate</text>
        <dbReference type="Rhea" id="RHEA:22508"/>
        <dbReference type="Rhea" id="RHEA-COMP:17339"/>
        <dbReference type="Rhea" id="RHEA-COMP:17340"/>
        <dbReference type="ChEBI" id="CHEBI:33019"/>
        <dbReference type="ChEBI" id="CHEBI:61560"/>
        <dbReference type="ChEBI" id="CHEBI:173112"/>
        <dbReference type="EC" id="2.7.7.49"/>
    </reaction>
</comment>
<reference evidence="23 24" key="1">
    <citation type="submission" date="2016-03" db="EMBL/GenBank/DDBJ databases">
        <title>Whole genome sequencing of Grifola frondosa 9006-11.</title>
        <authorList>
            <person name="Min B."/>
            <person name="Park H."/>
            <person name="Kim J.-G."/>
            <person name="Cho H."/>
            <person name="Oh Y.-L."/>
            <person name="Kong W.-S."/>
            <person name="Choi I.-G."/>
        </authorList>
    </citation>
    <scope>NUCLEOTIDE SEQUENCE [LARGE SCALE GENOMIC DNA]</scope>
    <source>
        <strain evidence="23 24">9006-11</strain>
    </source>
</reference>
<keyword evidence="12" id="KW-0460">Magnesium</keyword>
<feature type="region of interest" description="Disordered" evidence="21">
    <location>
        <begin position="21"/>
        <end position="48"/>
    </location>
</feature>
<comment type="function">
    <text evidence="1">The aspartyl protease (PR) mediates the proteolytic cleavages of the Gag and Gag-Pol polyproteins after assembly of the VLP.</text>
</comment>
<dbReference type="PANTHER" id="PTHR42648:SF11">
    <property type="entry name" value="TRANSPOSON TY4-P GAG-POL POLYPROTEIN"/>
    <property type="match status" value="1"/>
</dbReference>
<dbReference type="OrthoDB" id="2713924at2759"/>
<evidence type="ECO:0000256" key="8">
    <source>
        <dbReference type="ARBA" id="ARBA00022741"/>
    </source>
</evidence>
<keyword evidence="4" id="KW-0645">Protease</keyword>
<evidence type="ECO:0000256" key="3">
    <source>
        <dbReference type="ARBA" id="ARBA00022612"/>
    </source>
</evidence>
<dbReference type="GO" id="GO:0005524">
    <property type="term" value="F:ATP binding"/>
    <property type="evidence" value="ECO:0007669"/>
    <property type="project" value="UniProtKB-KW"/>
</dbReference>
<keyword evidence="16" id="KW-0239">DNA-directed DNA polymerase</keyword>
<evidence type="ECO:0000256" key="21">
    <source>
        <dbReference type="SAM" id="MobiDB-lite"/>
    </source>
</evidence>
<evidence type="ECO:0000256" key="10">
    <source>
        <dbReference type="ARBA" id="ARBA00022801"/>
    </source>
</evidence>
<evidence type="ECO:0000256" key="13">
    <source>
        <dbReference type="ARBA" id="ARBA00022884"/>
    </source>
</evidence>
<evidence type="ECO:0000313" key="23">
    <source>
        <dbReference type="EMBL" id="OBZ65473.1"/>
    </source>
</evidence>
<evidence type="ECO:0000256" key="6">
    <source>
        <dbReference type="ARBA" id="ARBA00022722"/>
    </source>
</evidence>
<dbReference type="AlphaFoldDB" id="A0A1C7LL71"/>
<dbReference type="InterPro" id="IPR001584">
    <property type="entry name" value="Integrase_cat-core"/>
</dbReference>
<keyword evidence="7" id="KW-0479">Metal-binding</keyword>
<keyword evidence="9" id="KW-0255">Endonuclease</keyword>
<dbReference type="InterPro" id="IPR054722">
    <property type="entry name" value="PolX-like_BBD"/>
</dbReference>
<dbReference type="SUPFAM" id="SSF53098">
    <property type="entry name" value="Ribonuclease H-like"/>
    <property type="match status" value="1"/>
</dbReference>
<evidence type="ECO:0000256" key="11">
    <source>
        <dbReference type="ARBA" id="ARBA00022840"/>
    </source>
</evidence>
<evidence type="ECO:0000256" key="15">
    <source>
        <dbReference type="ARBA" id="ARBA00022918"/>
    </source>
</evidence>
<keyword evidence="24" id="KW-1185">Reference proteome</keyword>
<proteinExistence type="predicted"/>
<accession>A0A1C7LL71</accession>
<keyword evidence="11" id="KW-0067">ATP-binding</keyword>
<dbReference type="STRING" id="5627.A0A1C7LL71"/>
<dbReference type="GO" id="GO:0005634">
    <property type="term" value="C:nucleus"/>
    <property type="evidence" value="ECO:0007669"/>
    <property type="project" value="UniProtKB-ARBA"/>
</dbReference>
<feature type="region of interest" description="Disordered" evidence="21">
    <location>
        <begin position="808"/>
        <end position="868"/>
    </location>
</feature>
<keyword evidence="17" id="KW-0917">Virion maturation</keyword>
<dbReference type="InterPro" id="IPR025724">
    <property type="entry name" value="GAG-pre-integrase_dom"/>
</dbReference>
<dbReference type="Pfam" id="PF14223">
    <property type="entry name" value="Retrotran_gag_2"/>
    <property type="match status" value="1"/>
</dbReference>
<dbReference type="GO" id="GO:0015074">
    <property type="term" value="P:DNA integration"/>
    <property type="evidence" value="ECO:0007669"/>
    <property type="project" value="UniProtKB-KW"/>
</dbReference>
<keyword evidence="15" id="KW-0695">RNA-directed DNA polymerase</keyword>
<evidence type="ECO:0000256" key="7">
    <source>
        <dbReference type="ARBA" id="ARBA00022723"/>
    </source>
</evidence>
<dbReference type="GO" id="GO:0003723">
    <property type="term" value="F:RNA binding"/>
    <property type="evidence" value="ECO:0007669"/>
    <property type="project" value="UniProtKB-KW"/>
</dbReference>
<comment type="catalytic activity">
    <reaction evidence="20">
        <text>DNA(n) + a 2'-deoxyribonucleoside 5'-triphosphate = DNA(n+1) + diphosphate</text>
        <dbReference type="Rhea" id="RHEA:22508"/>
        <dbReference type="Rhea" id="RHEA-COMP:17339"/>
        <dbReference type="Rhea" id="RHEA-COMP:17340"/>
        <dbReference type="ChEBI" id="CHEBI:33019"/>
        <dbReference type="ChEBI" id="CHEBI:61560"/>
        <dbReference type="ChEBI" id="CHEBI:173112"/>
        <dbReference type="EC" id="2.7.7.7"/>
    </reaction>
</comment>
<keyword evidence="6" id="KW-0540">Nuclease</keyword>
<dbReference type="Proteomes" id="UP000092993">
    <property type="component" value="Unassembled WGS sequence"/>
</dbReference>
<keyword evidence="13" id="KW-0694">RNA-binding</keyword>
<evidence type="ECO:0000256" key="17">
    <source>
        <dbReference type="ARBA" id="ARBA00023113"/>
    </source>
</evidence>
<dbReference type="GO" id="GO:0003964">
    <property type="term" value="F:RNA-directed DNA polymerase activity"/>
    <property type="evidence" value="ECO:0007669"/>
    <property type="project" value="UniProtKB-KW"/>
</dbReference>
<evidence type="ECO:0000256" key="2">
    <source>
        <dbReference type="ARBA" id="ARBA00022578"/>
    </source>
</evidence>
<evidence type="ECO:0000313" key="24">
    <source>
        <dbReference type="Proteomes" id="UP000092993"/>
    </source>
</evidence>
<keyword evidence="14" id="KW-0229">DNA integration</keyword>
<dbReference type="GO" id="GO:0006508">
    <property type="term" value="P:proteolysis"/>
    <property type="evidence" value="ECO:0007669"/>
    <property type="project" value="UniProtKB-KW"/>
</dbReference>
<name>A0A1C7LL71_GRIFR</name>
<feature type="compositionally biased region" description="Low complexity" evidence="21">
    <location>
        <begin position="808"/>
        <end position="826"/>
    </location>
</feature>
<dbReference type="PANTHER" id="PTHR42648">
    <property type="entry name" value="TRANSPOSASE, PUTATIVE-RELATED"/>
    <property type="match status" value="1"/>
</dbReference>
<dbReference type="GO" id="GO:0008233">
    <property type="term" value="F:peptidase activity"/>
    <property type="evidence" value="ECO:0007669"/>
    <property type="project" value="UniProtKB-KW"/>
</dbReference>
<dbReference type="GO" id="GO:0006310">
    <property type="term" value="P:DNA recombination"/>
    <property type="evidence" value="ECO:0007669"/>
    <property type="project" value="UniProtKB-KW"/>
</dbReference>
<keyword evidence="3" id="KW-1188">Viral release from host cell</keyword>
<dbReference type="Pfam" id="PF22936">
    <property type="entry name" value="Pol_BBD"/>
    <property type="match status" value="1"/>
</dbReference>